<dbReference type="GO" id="GO:0015444">
    <property type="term" value="F:P-type magnesium transporter activity"/>
    <property type="evidence" value="ECO:0007669"/>
    <property type="project" value="Ensembl"/>
</dbReference>
<evidence type="ECO:0000313" key="3">
    <source>
        <dbReference type="Ensembl" id="ENSAMEP00000033690.1"/>
    </source>
</evidence>
<feature type="compositionally biased region" description="Basic residues" evidence="1">
    <location>
        <begin position="506"/>
        <end position="515"/>
    </location>
</feature>
<reference evidence="3" key="2">
    <citation type="submission" date="2025-08" db="UniProtKB">
        <authorList>
            <consortium name="Ensembl"/>
        </authorList>
    </citation>
    <scope>IDENTIFICATION</scope>
</reference>
<reference evidence="3" key="3">
    <citation type="submission" date="2025-09" db="UniProtKB">
        <authorList>
            <consortium name="Ensembl"/>
        </authorList>
    </citation>
    <scope>IDENTIFICATION</scope>
</reference>
<feature type="transmembrane region" description="Helical" evidence="2">
    <location>
        <begin position="94"/>
        <end position="113"/>
    </location>
</feature>
<evidence type="ECO:0000256" key="1">
    <source>
        <dbReference type="SAM" id="MobiDB-lite"/>
    </source>
</evidence>
<feature type="transmembrane region" description="Helical" evidence="2">
    <location>
        <begin position="1126"/>
        <end position="1143"/>
    </location>
</feature>
<gene>
    <name evidence="3" type="primary">TMEM94</name>
</gene>
<evidence type="ECO:0000256" key="2">
    <source>
        <dbReference type="SAM" id="Phobius"/>
    </source>
</evidence>
<accession>A0A7N5K1S9</accession>
<dbReference type="InParanoid" id="A0A7N5K1S9"/>
<feature type="transmembrane region" description="Helical" evidence="2">
    <location>
        <begin position="1095"/>
        <end position="1120"/>
    </location>
</feature>
<dbReference type="GeneTree" id="ENSGT00390000016550"/>
<dbReference type="Proteomes" id="UP000008912">
    <property type="component" value="Unassembled WGS sequence"/>
</dbReference>
<dbReference type="InterPro" id="IPR039720">
    <property type="entry name" value="TMEM94"/>
</dbReference>
<feature type="transmembrane region" description="Helical" evidence="2">
    <location>
        <begin position="64"/>
        <end position="82"/>
    </location>
</feature>
<reference evidence="3 4" key="1">
    <citation type="journal article" date="2010" name="Nature">
        <title>The sequence and de novo assembly of the giant panda genome.</title>
        <authorList>
            <person name="Li R."/>
            <person name="Fan W."/>
            <person name="Tian G."/>
            <person name="Zhu H."/>
            <person name="He L."/>
            <person name="Cai J."/>
            <person name="Huang Q."/>
            <person name="Cai Q."/>
            <person name="Li B."/>
            <person name="Bai Y."/>
            <person name="Zhang Z."/>
            <person name="Zhang Y."/>
            <person name="Wang W."/>
            <person name="Li J."/>
            <person name="Wei F."/>
            <person name="Li H."/>
            <person name="Jian M."/>
            <person name="Li J."/>
            <person name="Zhang Z."/>
            <person name="Nielsen R."/>
            <person name="Li D."/>
            <person name="Gu W."/>
            <person name="Yang Z."/>
            <person name="Xuan Z."/>
            <person name="Ryder O.A."/>
            <person name="Leung F.C."/>
            <person name="Zhou Y."/>
            <person name="Cao J."/>
            <person name="Sun X."/>
            <person name="Fu Y."/>
            <person name="Fang X."/>
            <person name="Guo X."/>
            <person name="Wang B."/>
            <person name="Hou R."/>
            <person name="Shen F."/>
            <person name="Mu B."/>
            <person name="Ni P."/>
            <person name="Lin R."/>
            <person name="Qian W."/>
            <person name="Wang G."/>
            <person name="Yu C."/>
            <person name="Nie W."/>
            <person name="Wang J."/>
            <person name="Wu Z."/>
            <person name="Liang H."/>
            <person name="Min J."/>
            <person name="Wu Q."/>
            <person name="Cheng S."/>
            <person name="Ruan J."/>
            <person name="Wang M."/>
            <person name="Shi Z."/>
            <person name="Wen M."/>
            <person name="Liu B."/>
            <person name="Ren X."/>
            <person name="Zheng H."/>
            <person name="Dong D."/>
            <person name="Cook K."/>
            <person name="Shan G."/>
            <person name="Zhang H."/>
            <person name="Kosiol C."/>
            <person name="Xie X."/>
            <person name="Lu Z."/>
            <person name="Zheng H."/>
            <person name="Li Y."/>
            <person name="Steiner C.C."/>
            <person name="Lam T.T."/>
            <person name="Lin S."/>
            <person name="Zhang Q."/>
            <person name="Li G."/>
            <person name="Tian J."/>
            <person name="Gong T."/>
            <person name="Liu H."/>
            <person name="Zhang D."/>
            <person name="Fang L."/>
            <person name="Ye C."/>
            <person name="Zhang J."/>
            <person name="Hu W."/>
            <person name="Xu A."/>
            <person name="Ren Y."/>
            <person name="Zhang G."/>
            <person name="Bruford M.W."/>
            <person name="Li Q."/>
            <person name="Ma L."/>
            <person name="Guo Y."/>
            <person name="An N."/>
            <person name="Hu Y."/>
            <person name="Zheng Y."/>
            <person name="Shi Y."/>
            <person name="Li Z."/>
            <person name="Liu Q."/>
            <person name="Chen Y."/>
            <person name="Zhao J."/>
            <person name="Qu N."/>
            <person name="Zhao S."/>
            <person name="Tian F."/>
            <person name="Wang X."/>
            <person name="Wang H."/>
            <person name="Xu L."/>
            <person name="Liu X."/>
            <person name="Vinar T."/>
            <person name="Wang Y."/>
            <person name="Lam T.W."/>
            <person name="Yiu S.M."/>
            <person name="Liu S."/>
            <person name="Zhang H."/>
            <person name="Li D."/>
            <person name="Huang Y."/>
            <person name="Wang X."/>
            <person name="Yang G."/>
            <person name="Jiang Z."/>
            <person name="Wang J."/>
            <person name="Qin N."/>
            <person name="Li L."/>
            <person name="Li J."/>
            <person name="Bolund L."/>
            <person name="Kristiansen K."/>
            <person name="Wong G.K."/>
            <person name="Olson M."/>
            <person name="Zhang X."/>
            <person name="Li S."/>
            <person name="Yang H."/>
            <person name="Wang J."/>
            <person name="Wang J."/>
        </authorList>
    </citation>
    <scope>NUCLEOTIDE SEQUENCE [LARGE SCALE GENOMIC DNA]</scope>
</reference>
<feature type="region of interest" description="Disordered" evidence="1">
    <location>
        <begin position="484"/>
        <end position="542"/>
    </location>
</feature>
<dbReference type="InterPro" id="IPR023298">
    <property type="entry name" value="ATPase_P-typ_TM_dom_sf"/>
</dbReference>
<keyword evidence="2" id="KW-1133">Transmembrane helix</keyword>
<dbReference type="PANTHER" id="PTHR13219">
    <property type="entry name" value="TRANSMEMBRANE PROTEIN 94"/>
    <property type="match status" value="1"/>
</dbReference>
<keyword evidence="4" id="KW-1185">Reference proteome</keyword>
<dbReference type="GO" id="GO:0005789">
    <property type="term" value="C:endoplasmic reticulum membrane"/>
    <property type="evidence" value="ECO:0007669"/>
    <property type="project" value="Ensembl"/>
</dbReference>
<dbReference type="GO" id="GO:0160176">
    <property type="term" value="P:magnesium ion transport from cytosol to endoplasmic reticulum"/>
    <property type="evidence" value="ECO:0007669"/>
    <property type="project" value="Ensembl"/>
</dbReference>
<dbReference type="Ensembl" id="ENSAMET00000038182.1">
    <property type="protein sequence ID" value="ENSAMEP00000033690.1"/>
    <property type="gene ID" value="ENSAMEG00000009346.2"/>
</dbReference>
<sequence>MDLKEKHTGEPPLALGLSTRKALSILKEQLEAVLEGHLKERKKCLTWKELWRSSFLHHSNRCSCFHWPGASLMLLAVLLLLGCHGSQPAGSHGAELVNASALLLLLLLNLVLIGRQDRLKRREVQRRLRGIIDQIQDALRDGKEIKWPDAMYPDLHMPFAPSWSLHWAYRDGHLVNLPVSLLVEGDIIALRPGQESFASLRGIKDDEHIVLEPGDLFPPFSPPPSPRGEVKKGPQNPQQHRLFRVLETPVIDNVRWCLDMALSRPVTALDNERFTVQSVMLHYAVPVVLAGFLITNALRFMLTAPGVTSWQYTLLQLQVNGVLPILPLLFPVLWVLATACGEARVLAQMSKASPSSLLAKFSEDTLSSYTEAVSSQEMLRCIWGHFLRVIQGTSPTLSHSSSLLHSLGSVTVLCCVDKQGILSWPNPSPETVLFFSGKVEPPHSSHEDLTDDLSTRSFCHPEVQEEPHERDVLLAGSLNTTLHLSNEQERGDWPGDGPKPTEFYSHHKAHGRSKHPSGSNVSFSRDTEGGEEEAGKPGLEGEPYEAEDFVCDYHLEMLSLSQDQQNPSCIQFDDSNWQLHLTSLKPLGLNVLLNLCNAGVTERLCRFSDHLCNIALQESHSAVLPVHVPWGLCELARLIGFTPGAKELFKQENHLALYRLPSAEMVKETSLGRLSCVTKRRPPLSHMISLFIKDTTTSTEQMLSHGTADVVLEACTDFWDGADIYPLSGSDRKKVLDFYQRACLSGYCSAFAYKPMSCTLSSQLSGKCIELVQAPGQSSIFTTCELPSTVPIKLSTRRSSWSSDEGIGEVLEKEDCMQALSGQIFMGMVSSQYQARLDIVRLIDGLVNACIRFVYFSLEDELKSKVFAEKMGLETGWNCHISLTPNGDMPGSEIPPSSPSHAGSLHDDLNQVSRDDAEGLLLMEEEGHSDLISFQPTDSDLPSFLEDCNRAKLPRGIHQVRPHLQNIDNVPLLVPLFTDCTPETMCEMIKIMQEYGEVTCCLGSSANVRNSCLFLQSDISIALDPLYPSRCSWETFGYATSTSMAQASDGLSPLQLSGQLNSLPCSLTFRQEETISIIRLIEQARHATYGIRKCFLFLLQCQLTLVVIQFLSCLVQLPPLLSTTDILWLSCFCYPLLSISLLGKPPHSSIMSMATGKNLQSIPKKTQHYFLLCFLLKFSLTISSCLVCFGFTLQSVCDSSRARNLTNCSSIMLRSHADTAPAWFDDFANGLLTAQKLTAALIVLHTGEGLPGSGRCGGWWGTRGARTRVGGGLTPPPTDPVFSSLHFYHPRASHQAPVEKEPPDKPLVGRDRACGVSICGWRWGRGRGLWQDRGLKSCFRELSQRSVAALLELLLLRKGRKQEGPGSRTAATSPCSLLGQVVQTVVDLQLWTHRDSHVHFGLEDVPLLTWLLGCLSLVLVVVTNEIVKLHEIR</sequence>
<organism evidence="3 4">
    <name type="scientific">Ailuropoda melanoleuca</name>
    <name type="common">Giant panda</name>
    <dbReference type="NCBI Taxonomy" id="9646"/>
    <lineage>
        <taxon>Eukaryota</taxon>
        <taxon>Metazoa</taxon>
        <taxon>Chordata</taxon>
        <taxon>Craniata</taxon>
        <taxon>Vertebrata</taxon>
        <taxon>Euteleostomi</taxon>
        <taxon>Mammalia</taxon>
        <taxon>Eutheria</taxon>
        <taxon>Laurasiatheria</taxon>
        <taxon>Carnivora</taxon>
        <taxon>Caniformia</taxon>
        <taxon>Ursidae</taxon>
        <taxon>Ailuropoda</taxon>
    </lineage>
</organism>
<name>A0A7N5K1S9_AILME</name>
<feature type="transmembrane region" description="Helical" evidence="2">
    <location>
        <begin position="283"/>
        <end position="302"/>
    </location>
</feature>
<proteinExistence type="predicted"/>
<dbReference type="Gene3D" id="1.20.1110.10">
    <property type="entry name" value="Calcium-transporting ATPase, transmembrane domain"/>
    <property type="match status" value="1"/>
</dbReference>
<dbReference type="SUPFAM" id="SSF81665">
    <property type="entry name" value="Calcium ATPase, transmembrane domain M"/>
    <property type="match status" value="1"/>
</dbReference>
<feature type="transmembrane region" description="Helical" evidence="2">
    <location>
        <begin position="322"/>
        <end position="341"/>
    </location>
</feature>
<keyword evidence="2" id="KW-0812">Transmembrane</keyword>
<feature type="transmembrane region" description="Helical" evidence="2">
    <location>
        <begin position="1169"/>
        <end position="1193"/>
    </location>
</feature>
<evidence type="ECO:0000313" key="4">
    <source>
        <dbReference type="Proteomes" id="UP000008912"/>
    </source>
</evidence>
<protein>
    <submittedName>
        <fullName evidence="3">Transmembrane protein 94</fullName>
    </submittedName>
</protein>
<dbReference type="PANTHER" id="PTHR13219:SF6">
    <property type="entry name" value="TRANSMEMBRANE PROTEIN 94"/>
    <property type="match status" value="1"/>
</dbReference>
<keyword evidence="2" id="KW-0472">Membrane</keyword>